<organism evidence="1 2">
    <name type="scientific">Paenibacillus naphthalenovorans</name>
    <dbReference type="NCBI Taxonomy" id="162209"/>
    <lineage>
        <taxon>Bacteria</taxon>
        <taxon>Bacillati</taxon>
        <taxon>Bacillota</taxon>
        <taxon>Bacilli</taxon>
        <taxon>Bacillales</taxon>
        <taxon>Paenibacillaceae</taxon>
        <taxon>Paenibacillus</taxon>
    </lineage>
</organism>
<reference evidence="1 2" key="2">
    <citation type="journal article" date="2016" name="Genome Announc.">
        <title>Complete Genome Sequences of Two Interactive Moderate Thermophiles, Paenibacillus napthalenovorans 32O-Y and Paenibacillus sp. 32O-W.</title>
        <authorList>
            <person name="Butler R.R.III."/>
            <person name="Wang J."/>
            <person name="Stark B.C."/>
            <person name="Pombert J.F."/>
        </authorList>
    </citation>
    <scope>NUCLEOTIDE SEQUENCE [LARGE SCALE GENOMIC DNA]</scope>
    <source>
        <strain evidence="1 2">32O-Y</strain>
    </source>
</reference>
<dbReference type="AlphaFoldDB" id="A0A0U2VN67"/>
<dbReference type="Proteomes" id="UP000061660">
    <property type="component" value="Chromosome"/>
</dbReference>
<reference evidence="2" key="1">
    <citation type="submission" date="2015-12" db="EMBL/GenBank/DDBJ databases">
        <title>Complete genome sequences of two moderately thermophilic Paenibacillus species.</title>
        <authorList>
            <person name="Butler R.III."/>
            <person name="Wang J."/>
            <person name="Stark B.C."/>
            <person name="Pombert J.-F."/>
        </authorList>
    </citation>
    <scope>NUCLEOTIDE SEQUENCE [LARGE SCALE GENOMIC DNA]</scope>
    <source>
        <strain evidence="2">32O-Y</strain>
    </source>
</reference>
<keyword evidence="2" id="KW-1185">Reference proteome</keyword>
<dbReference type="EMBL" id="CP013652">
    <property type="protein sequence ID" value="ALS22166.1"/>
    <property type="molecule type" value="Genomic_DNA"/>
</dbReference>
<sequence length="86" mass="10370">MNPKFQTIVDEFKKHNVIFGDDELIHDILEKSDISIDELPEFATFLAEEYERTKDDKVEQLQYGINFIFETRREGYKVNYRSKYIN</sequence>
<dbReference type="KEGG" id="pnp:IJ22_17920"/>
<dbReference type="OrthoDB" id="2647160at2"/>
<name>A0A0U2VN67_9BACL</name>
<dbReference type="RefSeq" id="WP_062408485.1">
    <property type="nucleotide sequence ID" value="NZ_CP013652.1"/>
</dbReference>
<accession>A0A0U2VN67</accession>
<gene>
    <name evidence="1" type="ORF">IJ22_17920</name>
</gene>
<proteinExistence type="predicted"/>
<dbReference type="STRING" id="162209.IJ22_17920"/>
<dbReference type="PATRIC" id="fig|162209.4.peg.1899"/>
<evidence type="ECO:0000313" key="1">
    <source>
        <dbReference type="EMBL" id="ALS22166.1"/>
    </source>
</evidence>
<evidence type="ECO:0000313" key="2">
    <source>
        <dbReference type="Proteomes" id="UP000061660"/>
    </source>
</evidence>
<protein>
    <submittedName>
        <fullName evidence="1">Uncharacterized protein</fullName>
    </submittedName>
</protein>